<dbReference type="SUPFAM" id="SSF109604">
    <property type="entry name" value="HD-domain/PDEase-like"/>
    <property type="match status" value="1"/>
</dbReference>
<dbReference type="AlphaFoldDB" id="A0A4R1REF2"/>
<organism evidence="2 3">
    <name type="scientific">Hydrogenispora ethanolica</name>
    <dbReference type="NCBI Taxonomy" id="1082276"/>
    <lineage>
        <taxon>Bacteria</taxon>
        <taxon>Bacillati</taxon>
        <taxon>Bacillota</taxon>
        <taxon>Hydrogenispora</taxon>
    </lineage>
</organism>
<accession>A0A4R1REF2</accession>
<reference evidence="2 3" key="1">
    <citation type="submission" date="2019-03" db="EMBL/GenBank/DDBJ databases">
        <title>Genomic Encyclopedia of Type Strains, Phase IV (KMG-IV): sequencing the most valuable type-strain genomes for metagenomic binning, comparative biology and taxonomic classification.</title>
        <authorList>
            <person name="Goeker M."/>
        </authorList>
    </citation>
    <scope>NUCLEOTIDE SEQUENCE [LARGE SCALE GENOMIC DNA]</scope>
    <source>
        <strain evidence="2 3">LX-B</strain>
    </source>
</reference>
<dbReference type="InterPro" id="IPR003607">
    <property type="entry name" value="HD/PDEase_dom"/>
</dbReference>
<evidence type="ECO:0000313" key="2">
    <source>
        <dbReference type="EMBL" id="TCL64246.1"/>
    </source>
</evidence>
<evidence type="ECO:0000313" key="3">
    <source>
        <dbReference type="Proteomes" id="UP000295008"/>
    </source>
</evidence>
<dbReference type="Proteomes" id="UP000295008">
    <property type="component" value="Unassembled WGS sequence"/>
</dbReference>
<gene>
    <name evidence="2" type="ORF">EDC14_101952</name>
</gene>
<protein>
    <recommendedName>
        <fullName evidence="1">HD/PDEase domain-containing protein</fullName>
    </recommendedName>
</protein>
<dbReference type="PANTHER" id="PTHR33594:SF1">
    <property type="entry name" value="HD_PDEASE DOMAIN-CONTAINING PROTEIN"/>
    <property type="match status" value="1"/>
</dbReference>
<dbReference type="CDD" id="cd00077">
    <property type="entry name" value="HDc"/>
    <property type="match status" value="1"/>
</dbReference>
<dbReference type="SMART" id="SM00471">
    <property type="entry name" value="HDc"/>
    <property type="match status" value="1"/>
</dbReference>
<comment type="caution">
    <text evidence="2">The sequence shown here is derived from an EMBL/GenBank/DDBJ whole genome shotgun (WGS) entry which is preliminary data.</text>
</comment>
<evidence type="ECO:0000259" key="1">
    <source>
        <dbReference type="SMART" id="SM00471"/>
    </source>
</evidence>
<dbReference type="InterPro" id="IPR006674">
    <property type="entry name" value="HD_domain"/>
</dbReference>
<dbReference type="EMBL" id="SLUN01000019">
    <property type="protein sequence ID" value="TCL64246.1"/>
    <property type="molecule type" value="Genomic_DNA"/>
</dbReference>
<sequence>MKYYDYDWGSIMRLVQPLPEYFQLARQLYQTGPAHDFSHIERVFRLALKIGAAENANLQILGLAALFHDLARDEEAASQGMICHAAASAERTRRILLSRGMNPAVVEAVCDCIATHRYRDEHKPETLEAKCLFDADKLDSLGAVGVARAYLWLGERGGTVYVPRQVWERTDFRSNRPEDDSLQREWFIKLQYLKDNLYTETARALAEKRHRTMEAFLEILAREVVGEE</sequence>
<feature type="domain" description="HD/PDEase" evidence="1">
    <location>
        <begin position="32"/>
        <end position="150"/>
    </location>
</feature>
<keyword evidence="3" id="KW-1185">Reference proteome</keyword>
<dbReference type="Pfam" id="PF01966">
    <property type="entry name" value="HD"/>
    <property type="match status" value="1"/>
</dbReference>
<name>A0A4R1REF2_HYDET</name>
<proteinExistence type="predicted"/>
<dbReference type="PANTHER" id="PTHR33594">
    <property type="entry name" value="SUPERFAMILY HYDROLASE, PUTATIVE (AFU_ORTHOLOGUE AFUA_1G03035)-RELATED"/>
    <property type="match status" value="1"/>
</dbReference>
<dbReference type="Gene3D" id="1.10.3210.50">
    <property type="match status" value="1"/>
</dbReference>